<evidence type="ECO:0000313" key="2">
    <source>
        <dbReference type="EMBL" id="TFH77361.1"/>
    </source>
</evidence>
<evidence type="ECO:0008006" key="4">
    <source>
        <dbReference type="Google" id="ProtNLM"/>
    </source>
</evidence>
<dbReference type="Gene3D" id="3.90.930.1">
    <property type="match status" value="1"/>
</dbReference>
<gene>
    <name evidence="2" type="ORF">E4J90_24210</name>
</gene>
<proteinExistence type="predicted"/>
<organism evidence="2 3">
    <name type="scientific">Pseudomonas kribbensis</name>
    <dbReference type="NCBI Taxonomy" id="1628086"/>
    <lineage>
        <taxon>Bacteria</taxon>
        <taxon>Pseudomonadati</taxon>
        <taxon>Pseudomonadota</taxon>
        <taxon>Gammaproteobacteria</taxon>
        <taxon>Pseudomonadales</taxon>
        <taxon>Pseudomonadaceae</taxon>
        <taxon>Pseudomonas</taxon>
    </lineage>
</organism>
<dbReference type="Pfam" id="PF07661">
    <property type="entry name" value="MORN_2"/>
    <property type="match status" value="1"/>
</dbReference>
<sequence>MRTFLWVLMFCGLVSVRVQAEPFYAGKPLVHPVIVSQESGATLAFVREAAGVVGYACMCEAPDAVPQALDNFADASIESVFYASLDSDIQTLIVLSKAGGRYALSGYRYSEQSRRYRKLGSLQPVLDRIANNQKKLNAALVVRELNKLQPYDYGYEKATTGIPEFDAVDPTAGALVGEFSADGVAASEGGEPSEDGVYPAYKKTFLQREGRWLTLTYERTPMAEGELAPGFRVTRITWESDPKRYAGSEDGLLVQLWGDRVLERGLMVQGKKAGDWIEFDGAVAESRGAYANGLRQGAWVIDERHGVSEGVFVDGLREGRWAITAYDQDEDLSGFDTYKHDVLDGPTERVRGSEVVARGEYLDGQPHGHWVSGEGEGGYVSGVREGVWVMSVGDDRVQTLSFVAGKKEGELREVDGAGVLRLLEHYKAGALDGLRETYAANGKLTYSATYVAGQIKGRALRYSDDGAVLLSDISWLYGNREGPFLTFHANGQPDKVAVYEKDEPIGHLQGFNEAGVLVEDKNYCHVVDGKYTRIQPCGLQRYLRGDGVVYYEADYLFGVRQSLRHESYEGRKIEEVLLLADDRVLHNDYYPNGQLKCSEPMQGYRLITVEGREYKDYSYAKRDGEMVCHYSTGVVERRINFKDGKLIGCYTGYDESGVQNFPPPEGCPPPKPVVFNFGE</sequence>
<evidence type="ECO:0000256" key="1">
    <source>
        <dbReference type="SAM" id="SignalP"/>
    </source>
</evidence>
<dbReference type="AlphaFoldDB" id="A0A4Y8V9G8"/>
<dbReference type="SUPFAM" id="SSF82185">
    <property type="entry name" value="Histone H3 K4-specific methyltransferase SET7/9 N-terminal domain"/>
    <property type="match status" value="2"/>
</dbReference>
<dbReference type="InterPro" id="IPR011652">
    <property type="entry name" value="MORN_2"/>
</dbReference>
<evidence type="ECO:0000313" key="3">
    <source>
        <dbReference type="Proteomes" id="UP000297555"/>
    </source>
</evidence>
<dbReference type="OrthoDB" id="8705072at2"/>
<reference evidence="2 3" key="1">
    <citation type="submission" date="2019-03" db="EMBL/GenBank/DDBJ databases">
        <title>Draft genome sequence of humic substances-degrading Pseudomonas kribbensis CHA-19 from forest soil.</title>
        <authorList>
            <person name="Kim D."/>
        </authorList>
    </citation>
    <scope>NUCLEOTIDE SEQUENCE [LARGE SCALE GENOMIC DNA]</scope>
    <source>
        <strain evidence="2 3">CHA-19</strain>
    </source>
</reference>
<dbReference type="EMBL" id="SPDQ01000025">
    <property type="protein sequence ID" value="TFH77361.1"/>
    <property type="molecule type" value="Genomic_DNA"/>
</dbReference>
<name>A0A4Y8V9G8_9PSED</name>
<feature type="signal peptide" evidence="1">
    <location>
        <begin position="1"/>
        <end position="20"/>
    </location>
</feature>
<keyword evidence="1" id="KW-0732">Signal</keyword>
<comment type="caution">
    <text evidence="2">The sequence shown here is derived from an EMBL/GenBank/DDBJ whole genome shotgun (WGS) entry which is preliminary data.</text>
</comment>
<dbReference type="Proteomes" id="UP000297555">
    <property type="component" value="Unassembled WGS sequence"/>
</dbReference>
<dbReference type="RefSeq" id="WP_134828158.1">
    <property type="nucleotide sequence ID" value="NZ_SPDQ01000025.1"/>
</dbReference>
<accession>A0A4Y8V9G8</accession>
<protein>
    <recommendedName>
        <fullName evidence="4">Antitoxin component YwqK of the YwqJK toxin-antitoxin module</fullName>
    </recommendedName>
</protein>
<feature type="chain" id="PRO_5021460331" description="Antitoxin component YwqK of the YwqJK toxin-antitoxin module" evidence="1">
    <location>
        <begin position="21"/>
        <end position="679"/>
    </location>
</feature>